<accession>A0A8S2XW02</accession>
<evidence type="ECO:0000313" key="2">
    <source>
        <dbReference type="Proteomes" id="UP000682733"/>
    </source>
</evidence>
<gene>
    <name evidence="1" type="ORF">TMI583_LOCUS48600</name>
</gene>
<dbReference type="EMBL" id="CAJOBA010100409">
    <property type="protein sequence ID" value="CAF4518026.1"/>
    <property type="molecule type" value="Genomic_DNA"/>
</dbReference>
<organism evidence="1 2">
    <name type="scientific">Didymodactylos carnosus</name>
    <dbReference type="NCBI Taxonomy" id="1234261"/>
    <lineage>
        <taxon>Eukaryota</taxon>
        <taxon>Metazoa</taxon>
        <taxon>Spiralia</taxon>
        <taxon>Gnathifera</taxon>
        <taxon>Rotifera</taxon>
        <taxon>Eurotatoria</taxon>
        <taxon>Bdelloidea</taxon>
        <taxon>Philodinida</taxon>
        <taxon>Philodinidae</taxon>
        <taxon>Didymodactylos</taxon>
    </lineage>
</organism>
<proteinExistence type="predicted"/>
<protein>
    <submittedName>
        <fullName evidence="1">Uncharacterized protein</fullName>
    </submittedName>
</protein>
<comment type="caution">
    <text evidence="1">The sequence shown here is derived from an EMBL/GenBank/DDBJ whole genome shotgun (WGS) entry which is preliminary data.</text>
</comment>
<sequence length="78" mass="9442">MMRTKQLIKESIKNHNLVATADLWSDGYIKRTYLNFIVFWLDESWNLRHSLLRCKHFTEDIKSGANIWQEIESIHMEF</sequence>
<reference evidence="1" key="1">
    <citation type="submission" date="2021-02" db="EMBL/GenBank/DDBJ databases">
        <authorList>
            <person name="Nowell W R."/>
        </authorList>
    </citation>
    <scope>NUCLEOTIDE SEQUENCE</scope>
</reference>
<dbReference type="Proteomes" id="UP000682733">
    <property type="component" value="Unassembled WGS sequence"/>
</dbReference>
<dbReference type="InterPro" id="IPR012337">
    <property type="entry name" value="RNaseH-like_sf"/>
</dbReference>
<name>A0A8S2XW02_9BILA</name>
<evidence type="ECO:0000313" key="1">
    <source>
        <dbReference type="EMBL" id="CAF4518026.1"/>
    </source>
</evidence>
<feature type="non-terminal residue" evidence="1">
    <location>
        <position position="1"/>
    </location>
</feature>
<dbReference type="AlphaFoldDB" id="A0A8S2XW02"/>
<dbReference type="SUPFAM" id="SSF53098">
    <property type="entry name" value="Ribonuclease H-like"/>
    <property type="match status" value="1"/>
</dbReference>